<dbReference type="Proteomes" id="UP000177306">
    <property type="component" value="Unassembled WGS sequence"/>
</dbReference>
<feature type="coiled-coil region" evidence="1">
    <location>
        <begin position="85"/>
        <end position="112"/>
    </location>
</feature>
<reference evidence="2 3" key="1">
    <citation type="journal article" date="2016" name="Nat. Commun.">
        <title>Thousands of microbial genomes shed light on interconnected biogeochemical processes in an aquifer system.</title>
        <authorList>
            <person name="Anantharaman K."/>
            <person name="Brown C.T."/>
            <person name="Hug L.A."/>
            <person name="Sharon I."/>
            <person name="Castelle C.J."/>
            <person name="Probst A.J."/>
            <person name="Thomas B.C."/>
            <person name="Singh A."/>
            <person name="Wilkins M.J."/>
            <person name="Karaoz U."/>
            <person name="Brodie E.L."/>
            <person name="Williams K.H."/>
            <person name="Hubbard S.S."/>
            <person name="Banfield J.F."/>
        </authorList>
    </citation>
    <scope>NUCLEOTIDE SEQUENCE [LARGE SCALE GENOMIC DNA]</scope>
</reference>
<evidence type="ECO:0000256" key="1">
    <source>
        <dbReference type="SAM" id="Coils"/>
    </source>
</evidence>
<evidence type="ECO:0000313" key="2">
    <source>
        <dbReference type="EMBL" id="OGG72456.1"/>
    </source>
</evidence>
<dbReference type="EMBL" id="MFLY01000050">
    <property type="protein sequence ID" value="OGG72456.1"/>
    <property type="molecule type" value="Genomic_DNA"/>
</dbReference>
<gene>
    <name evidence="2" type="ORF">A3A38_02115</name>
</gene>
<sequence length="135" mass="15844">MRTLLPYKTKTIFSGIPSSVAVEEYIEKKLSFLEKLLAHYAEETNEALYEVEVGKTSSHHQKGDVYRAEINFHAGGVRLRAVAIKDDLYAALDEAKDEMQKEMRRYKEKELARTRRPQRKLAKLGWDWKRRVFAR</sequence>
<comment type="caution">
    <text evidence="2">The sequence shown here is derived from an EMBL/GenBank/DDBJ whole genome shotgun (WGS) entry which is preliminary data.</text>
</comment>
<name>A0A1F6EFN1_9BACT</name>
<accession>A0A1F6EFN1</accession>
<dbReference type="AlphaFoldDB" id="A0A1F6EFN1"/>
<proteinExistence type="predicted"/>
<dbReference type="Gene3D" id="3.30.160.100">
    <property type="entry name" value="Ribosome hibernation promotion factor-like"/>
    <property type="match status" value="1"/>
</dbReference>
<dbReference type="InterPro" id="IPR036567">
    <property type="entry name" value="RHF-like"/>
</dbReference>
<evidence type="ECO:0000313" key="3">
    <source>
        <dbReference type="Proteomes" id="UP000177306"/>
    </source>
</evidence>
<dbReference type="Pfam" id="PF02482">
    <property type="entry name" value="Ribosomal_S30AE"/>
    <property type="match status" value="1"/>
</dbReference>
<protein>
    <submittedName>
        <fullName evidence="2">Ribosomal subunit interface protein</fullName>
    </submittedName>
</protein>
<dbReference type="CDD" id="cd00552">
    <property type="entry name" value="RaiA"/>
    <property type="match status" value="1"/>
</dbReference>
<organism evidence="2 3">
    <name type="scientific">Candidatus Kaiserbacteria bacterium RIFCSPLOWO2_01_FULL_53_17</name>
    <dbReference type="NCBI Taxonomy" id="1798511"/>
    <lineage>
        <taxon>Bacteria</taxon>
        <taxon>Candidatus Kaiseribacteriota</taxon>
    </lineage>
</organism>
<dbReference type="NCBIfam" id="TIGR00741">
    <property type="entry name" value="yfiA"/>
    <property type="match status" value="1"/>
</dbReference>
<dbReference type="InterPro" id="IPR003489">
    <property type="entry name" value="RHF/RaiA"/>
</dbReference>
<keyword evidence="1" id="KW-0175">Coiled coil</keyword>
<dbReference type="SUPFAM" id="SSF69754">
    <property type="entry name" value="Ribosome binding protein Y (YfiA homologue)"/>
    <property type="match status" value="1"/>
</dbReference>